<reference evidence="1 2" key="1">
    <citation type="submission" date="2018-08" db="EMBL/GenBank/DDBJ databases">
        <title>Genomic Encyclopedia of Archaeal and Bacterial Type Strains, Phase II (KMG-II): from individual species to whole genera.</title>
        <authorList>
            <person name="Goeker M."/>
        </authorList>
    </citation>
    <scope>NUCLEOTIDE SEQUENCE [LARGE SCALE GENOMIC DNA]</scope>
    <source>
        <strain evidence="1 2">DSM 45791</strain>
    </source>
</reference>
<organism evidence="1 2">
    <name type="scientific">Kutzneria buriramensis</name>
    <dbReference type="NCBI Taxonomy" id="1045776"/>
    <lineage>
        <taxon>Bacteria</taxon>
        <taxon>Bacillati</taxon>
        <taxon>Actinomycetota</taxon>
        <taxon>Actinomycetes</taxon>
        <taxon>Pseudonocardiales</taxon>
        <taxon>Pseudonocardiaceae</taxon>
        <taxon>Kutzneria</taxon>
    </lineage>
</organism>
<evidence type="ECO:0000313" key="1">
    <source>
        <dbReference type="EMBL" id="REH42726.1"/>
    </source>
</evidence>
<protein>
    <submittedName>
        <fullName evidence="1">Phage-related protein</fullName>
    </submittedName>
</protein>
<dbReference type="Proteomes" id="UP000256269">
    <property type="component" value="Unassembled WGS sequence"/>
</dbReference>
<gene>
    <name evidence="1" type="ORF">BCF44_110223</name>
</gene>
<proteinExistence type="predicted"/>
<dbReference type="RefSeq" id="WP_116177534.1">
    <property type="nucleotide sequence ID" value="NZ_CP144375.1"/>
</dbReference>
<accession>A0A3E0HD62</accession>
<evidence type="ECO:0000313" key="2">
    <source>
        <dbReference type="Proteomes" id="UP000256269"/>
    </source>
</evidence>
<sequence>MVVGLAIVAHAYLKIMPSLQGLGVEIRRQVKQNERDAPHLGLTAELRTELLKEQLRIAAREGDQTAIRLLAELETAEAETKGERLRRELSKKITIKVALDKTGSAAKGLSDLDAGVTKLGANLARTTGLVGAHTLKVAALAGAATGAATEVIGLGSAAVTASGSLLTIPAAGLTAAAILATVKVGLSGFGDALKESDPAKFAQDLEKLSPAARETAVQIRALAPALDALKLDVQQRLFAGLSGEVASLGQRYLPVVRTGLADIAGALNTSAHGLAAFLDQASVSSDLATIFTNARQAVANLGQAFGPLLSILRDVATVGSSFLPALTAGIGALALKWAEFIGQARQTGQLAGWMQAGITAARQFGDLLGNLVSIVASVFRAVAGSGTGALSVLVAITDKIAAFAKSAPGILALQQVFGGLSAVAAGLFPLFDALGQVLVTQIAPAVAKLGPQLGASLASLAGGFAPLAGILVALAPLLSTAAQVTAEVLVPALRAVQPVVAALVGPVQQVLQLLGSQLAASITGQLAPALLKLATAAGPLITAFGSLLVNALSLTAGWVSQLVQQGSDLLGVFGGAAVSVLGSLLGAFQSVATAGASVLLATLRALAPALPAITSTVAQLAQVISTNLAAATPTLVAIGQQLASAVITVVNGLLPSLPSLTDALLQLVVAALGLAPPLLQLASALLPGLVQIVAQLVPVIVQAAGVLTELISDATPLVKLLADDLSPQVEAFGRIVADVFGALSAIVSGALQVVRGVIEVAVGLITLDWSKAWSGLKDIVLGVVNGLGGVLLSGLDIVVQAVKALGAAIVSTASGWGGALVDAGRNLIAGLVRGIESGFQWVKDKLSELTNWISQWKGPPSVDRKLLTPNGKLIMQGLLVGLQDGTPAVRSYLTQLTTDLPGTAPVNGTGGPTPAAALRPVTINVYPQAGQSETEIAAMVDRRLTFAGRL</sequence>
<keyword evidence="2" id="KW-1185">Reference proteome</keyword>
<dbReference type="OrthoDB" id="3404808at2"/>
<dbReference type="EMBL" id="QUNO01000010">
    <property type="protein sequence ID" value="REH42726.1"/>
    <property type="molecule type" value="Genomic_DNA"/>
</dbReference>
<comment type="caution">
    <text evidence="1">The sequence shown here is derived from an EMBL/GenBank/DDBJ whole genome shotgun (WGS) entry which is preliminary data.</text>
</comment>
<dbReference type="AlphaFoldDB" id="A0A3E0HD62"/>
<name>A0A3E0HD62_9PSEU</name>